<dbReference type="InterPro" id="IPR046523">
    <property type="entry name" value="UTP20_dom"/>
</dbReference>
<feature type="compositionally biased region" description="Polar residues" evidence="1">
    <location>
        <begin position="2832"/>
        <end position="2844"/>
    </location>
</feature>
<dbReference type="Pfam" id="PF07539">
    <property type="entry name" value="UTP20_N"/>
    <property type="match status" value="3"/>
</dbReference>
<evidence type="ECO:0000313" key="5">
    <source>
        <dbReference type="EMBL" id="OLY81763.1"/>
    </source>
</evidence>
<name>A0A1R0GXY5_9FUNG</name>
<evidence type="ECO:0000259" key="3">
    <source>
        <dbReference type="Pfam" id="PF20416"/>
    </source>
</evidence>
<gene>
    <name evidence="5" type="ORF">AYI68_g4125</name>
</gene>
<dbReference type="GO" id="GO:0030686">
    <property type="term" value="C:90S preribosome"/>
    <property type="evidence" value="ECO:0007669"/>
    <property type="project" value="TreeGrafter"/>
</dbReference>
<evidence type="ECO:0000259" key="2">
    <source>
        <dbReference type="Pfam" id="PF07539"/>
    </source>
</evidence>
<feature type="domain" description="U3 small nucleolar RNA-associated protein 20" evidence="3">
    <location>
        <begin position="1944"/>
        <end position="2150"/>
    </location>
</feature>
<dbReference type="SUPFAM" id="SSF48371">
    <property type="entry name" value="ARM repeat"/>
    <property type="match status" value="2"/>
</dbReference>
<dbReference type="InterPro" id="IPR057525">
    <property type="entry name" value="UTP20_C"/>
</dbReference>
<reference evidence="5 6" key="1">
    <citation type="journal article" date="2016" name="Mol. Biol. Evol.">
        <title>Genome-Wide Survey of Gut Fungi (Harpellales) Reveals the First Horizontally Transferred Ubiquitin Gene from a Mosquito Host.</title>
        <authorList>
            <person name="Wang Y."/>
            <person name="White M.M."/>
            <person name="Kvist S."/>
            <person name="Moncalvo J.M."/>
        </authorList>
    </citation>
    <scope>NUCLEOTIDE SEQUENCE [LARGE SCALE GENOMIC DNA]</scope>
    <source>
        <strain evidence="5 6">ALG-7-W6</strain>
    </source>
</reference>
<sequence>MKFFIPKLISPISSYLNVADLQYPDFFAKILPKVPNNRSYPDFRGVDKQLFSSSSELFEALLLSMSKRFDEPIYLNTITNVFKMTLNHCGGPFVSDPIWKVLLKSLKNNVNSLKLELDSGKITRSDFEKSLSCKLIVNLLNLISEGSTLRKGSRVGEYKDLLNSIDLVISTFKPAFNHDSDSEDYSPKDSDILSSISSCLSSILMYCPSNYIVTSGRLIMFSYSNLLEKSHAFNYGFQLILVLGKMNWSHFHSICLPLLVDLSNSCWRESSNSSFNGISENNMSVLLVWSHLIRFGPLKDPHDKAVSQISNGKVILISKETKSDSFLRGITNLIKSSSKSTRKVDYFAINCGMAINTLFDATSMSLSIIQISSVNLGLMSQEILGLIDSLIFSINQSDVDISQRSNNNSDFPQYLNYCQDLYFKCSLLGQTICIYSSLISQSCKSNSEKAIESFSAKGLQLWVKLTKEVLKFGVENSEDNQIKIIQKIGVIRKNPCLLNSLSTLILSLQEVNSFAVIQKSKNSQAMSNFSSEIKTNIFNFNYIMDNIVFGLSGNLSSFNKELRRATLNLIMSLSSNVSPKSPSETSNLELLNRLSSAENSGISLNEYKDKMNHVRSVVSTSLNNESINQNVSKMSANLIVSFLGLNLSLIWKELNILFSEISSDNRPTNKFKAHVWDALFRIVNKVYVVKQSNIHLMDYIEPMLTSTATNLFNDELLKLSNLDTVSKPPLSEDAFAFCSFNNKFNSIQNYYRDMIFSDKNTSENDASDNEERKGFDFIFSIHGVILCDFLNESDTNSDRDTAADLIKPKIDYNAIVINSFNAMGSSSSLASQNTDLIILIFRKMMLTDWRKNIFKENDLDNGADTFFDFGLGSELENSRRARLNRLHSILTLISKVGRIKKFPIVNEICLKLLSSGDLRTQKAALDVVLAYNSQMNNKEFSTYSDDLKNLLNKDTIKDTILNFSLDSRISSGESKQIQIDDTDIAILHEPQEVAPFEKNEVNTESKKVNVDNIIPVLLRILFGRLVSKEGNRSNKTSMKTRRTIILKVLTSLKPDEISFFGSLILEHFGDSVQPLFTNDPSMLKEFIDSDNIFPNYVHYLDVFDSIRNRTKIGFLTLATEMVKQLGVKVTPIFHKLITTNLFILGSSQRSIDLYQSRNYDLVNSEIVDDISFEFSKANDQDLGLIPENNKDPRHSEVFNDLDLDNVSNGDWAEDMNSSVDDYFAHKKELNDTLESDFESENEFNQPEPLDEKNSHERHENNPEIEFNNGSDKNKDFEESFENVPGSDEKNPANLNQLNTKAQKPITDLSHTLDDAFLADEDENYLDKMGDSNDPSFNSVYVHKISLKVRQLSVNLLSLLISVHPEHQRFPIKPYFRFINEFAIEPRVLKLSVENTQGESSLLDLINNMCKFPDTIDLLFHTNTHVFPNMISLLSAKKLSDLVSNRILDILSGLIGLEAYYQTSNVNDPNIISIREDAISCIKFVLSSNSGHIISQIQHYLTANYNAIKTKNRILSKLVFILSNIAEYVSSKSPGELSMLLGLLLPFLNTSGSKNLIQLSEKSKYDVLKLLDRFIPMLFCESNDPDYNPKAQFDFLFNFVSKLFMFKFQNKENRVITVKIFSNLANHYSFFNQENDLLFVNQVITDLNSYSVKRLDEPDFDKRLETFNNLNEKWFNHPKLIGSKAWLPLLSNLLYFSKDELESSIRSNSVYGISRFIDTVALRISEGAGDDYVNLIENVLWPDITKSLAYGSFLIKQENLKILGILVTALGSKIELLSDLVTFTSDDEESSFFFNALHIQVHRRRRALVRFCAKLNSDNPFKQNTLTRLFIPFFESILFGLELQTFHDLVSDLINTLSEISKKLTFANYFTMIKRYMNKKSNGSERVLTRLIISVLQSFRFDLRVPSNDENAAHIKKMTNQVEKVLLPHLKDYLSLAGTNFETQQDREDALLLRIPVSVSYVKILKLCPETIMNSHLPYLLMILCGILKVRRQETRDTTRATLAKILEILGPNYFGFVLDSLTSTLQKGFMKHVLCYTINYFLSHIKYEPGSLDYAMKKTSDVFIKSMFDNIKDENKSLNNTYKETRTGIKKSPISLELLAQIVGINSISVLLSPLIEILNITNSVTTIKQVKNCLHHISSGLIKNRGLFPKQKKSNSFEENLSISEKSNEDDTAESSEEISGNRMDVDIDNEVNLNVKVVDQNNNLIVMLQFIFALVLNHLNFEATKSVYVKNMVVKKAVPETSNLKTNSNIVVEFGLQLLLSIFKSGNLQFSSKRIPDIIINELKKFVDLIGNCLFSNHDGVVLLSLRISSFLIKFKSGSLLSDSELKIIIKRCLQMLKTNSNSKSPVTISSLQLISTIFKTQGDLRNSIQSDTRRKMLMTKTQLDFMVSLIKPDLEVEEFQSVSFSLLSGIIENKLISNDLYDLMDNNVQNMMIKSYSKFVRSQCRACLLRFYINYPITVKRLSNLINFVLSNVDGFELQTGRESGLEFLYSVIDKLPVQVVTEMYEEIFVKLVMALVNENDQNLVEMISLILKKLFVKMDQKQLDTSIELVSNLVDKSTINSLTEFSSPEIEKKLILWKASLQIFGISIECVTEKSDDNNEIIVSTISNLIPQIIEMILFTLAKTTVVWKKCEQERVDIDIDEFSDSKAIVLWQQGYLALKLLDKLMKFDFFNEFRKSVVNSEKVLRVQFPVIWELVAENLTYPHSWNRLMSSRLLGTYFSLNRLDENSRYLPFIKSETVKVSKILGLEPILSQNTSKLVELNMFSKSNMDTNYIMINFTNLIKVAYLSTVQLNSANLDETLGSQIVKNLFFVSKLIYQVSDHSMVNMKPQNQRDNIGNSEDCNESMSGDEDDNFDDELSVKHKKSKFDPKTIEKGYGFLWLIRRVMRVANYELIKFSKSTIRRKMAFQFIAAVVSIMSKDNLSLYLKLIISPIYKTNTAILNANDYEKEVVNNVKNESKKKGDKKFKNKPAVTFEESGDLSGDVTRSDMMDLSELCEQVLTIIRQLVGNELVNQTMNNLSIEANERKFSRKIRFSTMKLEDPEKYAEIKIAKNLVKKRQKNAKNKENASKRIKYSEEVKFAKQS</sequence>
<feature type="region of interest" description="Disordered" evidence="1">
    <location>
        <begin position="2832"/>
        <end position="2859"/>
    </location>
</feature>
<feature type="compositionally biased region" description="Acidic residues" evidence="1">
    <location>
        <begin position="2845"/>
        <end position="2859"/>
    </location>
</feature>
<dbReference type="PANTHER" id="PTHR17695">
    <property type="entry name" value="SMALL SUBUNIT PROCESSOME COMPONENT 20 HOMOLOG"/>
    <property type="match status" value="1"/>
</dbReference>
<feature type="domain" description="U3 small nucleolar RNA-associated protein 20 N-terminal" evidence="2">
    <location>
        <begin position="1338"/>
        <end position="1747"/>
    </location>
</feature>
<dbReference type="STRING" id="133383.A0A1R0GXY5"/>
<dbReference type="Pfam" id="PF20416">
    <property type="entry name" value="UTP20"/>
    <property type="match status" value="1"/>
</dbReference>
<evidence type="ECO:0000313" key="6">
    <source>
        <dbReference type="Proteomes" id="UP000187455"/>
    </source>
</evidence>
<dbReference type="Proteomes" id="UP000187455">
    <property type="component" value="Unassembled WGS sequence"/>
</dbReference>
<dbReference type="InterPro" id="IPR016024">
    <property type="entry name" value="ARM-type_fold"/>
</dbReference>
<dbReference type="Pfam" id="PF23099">
    <property type="entry name" value="UTP20_C"/>
    <property type="match status" value="1"/>
</dbReference>
<keyword evidence="6" id="KW-1185">Reference proteome</keyword>
<protein>
    <submittedName>
        <fullName evidence="5">U3 small nucleolar RNA-associated protein 20</fullName>
    </submittedName>
</protein>
<feature type="compositionally biased region" description="Basic and acidic residues" evidence="1">
    <location>
        <begin position="1249"/>
        <end position="1261"/>
    </location>
</feature>
<proteinExistence type="predicted"/>
<feature type="domain" description="U3 small nucleolar RNA-associated protein 20 C-terminal" evidence="4">
    <location>
        <begin position="2772"/>
        <end position="2939"/>
    </location>
</feature>
<dbReference type="EMBL" id="LSSL01002177">
    <property type="protein sequence ID" value="OLY81763.1"/>
    <property type="molecule type" value="Genomic_DNA"/>
</dbReference>
<evidence type="ECO:0000256" key="1">
    <source>
        <dbReference type="SAM" id="MobiDB-lite"/>
    </source>
</evidence>
<feature type="region of interest" description="Disordered" evidence="1">
    <location>
        <begin position="2160"/>
        <end position="2181"/>
    </location>
</feature>
<feature type="domain" description="U3 small nucleolar RNA-associated protein 20 N-terminal" evidence="2">
    <location>
        <begin position="992"/>
        <end position="1154"/>
    </location>
</feature>
<accession>A0A1R0GXY5</accession>
<dbReference type="OrthoDB" id="360653at2759"/>
<dbReference type="InterPro" id="IPR052575">
    <property type="entry name" value="SSU_processome_comp_20"/>
</dbReference>
<feature type="compositionally biased region" description="Acidic residues" evidence="1">
    <location>
        <begin position="2169"/>
        <end position="2178"/>
    </location>
</feature>
<feature type="domain" description="U3 small nucleolar RNA-associated protein 20 N-terminal" evidence="2">
    <location>
        <begin position="883"/>
        <end position="979"/>
    </location>
</feature>
<comment type="caution">
    <text evidence="5">The sequence shown here is derived from an EMBL/GenBank/DDBJ whole genome shotgun (WGS) entry which is preliminary data.</text>
</comment>
<dbReference type="InterPro" id="IPR011430">
    <property type="entry name" value="UTP20_N"/>
</dbReference>
<dbReference type="GO" id="GO:0032040">
    <property type="term" value="C:small-subunit processome"/>
    <property type="evidence" value="ECO:0007669"/>
    <property type="project" value="TreeGrafter"/>
</dbReference>
<evidence type="ECO:0000259" key="4">
    <source>
        <dbReference type="Pfam" id="PF23099"/>
    </source>
</evidence>
<feature type="region of interest" description="Disordered" evidence="1">
    <location>
        <begin position="1234"/>
        <end position="1294"/>
    </location>
</feature>
<organism evidence="5 6">
    <name type="scientific">Smittium mucronatum</name>
    <dbReference type="NCBI Taxonomy" id="133383"/>
    <lineage>
        <taxon>Eukaryota</taxon>
        <taxon>Fungi</taxon>
        <taxon>Fungi incertae sedis</taxon>
        <taxon>Zoopagomycota</taxon>
        <taxon>Kickxellomycotina</taxon>
        <taxon>Harpellomycetes</taxon>
        <taxon>Harpellales</taxon>
        <taxon>Legeriomycetaceae</taxon>
        <taxon>Smittium</taxon>
    </lineage>
</organism>
<dbReference type="PANTHER" id="PTHR17695:SF11">
    <property type="entry name" value="SMALL SUBUNIT PROCESSOME COMPONENT 20 HOMOLOG"/>
    <property type="match status" value="1"/>
</dbReference>